<proteinExistence type="inferred from homology"/>
<dbReference type="KEGG" id="fcy:FRACYDRAFT_180757"/>
<feature type="compositionally biased region" description="Low complexity" evidence="2">
    <location>
        <begin position="1"/>
        <end position="22"/>
    </location>
</feature>
<evidence type="ECO:0000313" key="6">
    <source>
        <dbReference type="Proteomes" id="UP000095751"/>
    </source>
</evidence>
<feature type="region of interest" description="Disordered" evidence="2">
    <location>
        <begin position="732"/>
        <end position="761"/>
    </location>
</feature>
<feature type="transmembrane region" description="Helical" evidence="3">
    <location>
        <begin position="688"/>
        <end position="710"/>
    </location>
</feature>
<gene>
    <name evidence="5" type="ORF">FRACYDRAFT_180757</name>
</gene>
<reference evidence="5 6" key="1">
    <citation type="submission" date="2016-09" db="EMBL/GenBank/DDBJ databases">
        <title>Extensive genetic diversity and differential bi-allelic expression allows diatom success in the polar Southern Ocean.</title>
        <authorList>
            <consortium name="DOE Joint Genome Institute"/>
            <person name="Mock T."/>
            <person name="Otillar R.P."/>
            <person name="Strauss J."/>
            <person name="Dupont C."/>
            <person name="Frickenhaus S."/>
            <person name="Maumus F."/>
            <person name="Mcmullan M."/>
            <person name="Sanges R."/>
            <person name="Schmutz J."/>
            <person name="Toseland A."/>
            <person name="Valas R."/>
            <person name="Veluchamy A."/>
            <person name="Ward B.J."/>
            <person name="Allen A."/>
            <person name="Barry K."/>
            <person name="Falciatore A."/>
            <person name="Ferrante M."/>
            <person name="Fortunato A.E."/>
            <person name="Gloeckner G."/>
            <person name="Gruber A."/>
            <person name="Hipkin R."/>
            <person name="Janech M."/>
            <person name="Kroth P."/>
            <person name="Leese F."/>
            <person name="Lindquist E."/>
            <person name="Lyon B.R."/>
            <person name="Martin J."/>
            <person name="Mayer C."/>
            <person name="Parker M."/>
            <person name="Quesneville H."/>
            <person name="Raymond J."/>
            <person name="Uhlig C."/>
            <person name="Valentin K.U."/>
            <person name="Worden A.Z."/>
            <person name="Armbrust E.V."/>
            <person name="Bowler C."/>
            <person name="Green B."/>
            <person name="Moulton V."/>
            <person name="Van Oosterhout C."/>
            <person name="Grigoriev I."/>
        </authorList>
    </citation>
    <scope>NUCLEOTIDE SEQUENCE [LARGE SCALE GENOMIC DNA]</scope>
    <source>
        <strain evidence="5 6">CCMP1102</strain>
    </source>
</reference>
<feature type="domain" description="Peptidase M14" evidence="4">
    <location>
        <begin position="57"/>
        <end position="367"/>
    </location>
</feature>
<dbReference type="Pfam" id="PF00246">
    <property type="entry name" value="Peptidase_M14"/>
    <property type="match status" value="1"/>
</dbReference>
<comment type="similarity">
    <text evidence="1">Belongs to the peptidase M14 family.</text>
</comment>
<dbReference type="GO" id="GO:0008270">
    <property type="term" value="F:zinc ion binding"/>
    <property type="evidence" value="ECO:0007669"/>
    <property type="project" value="InterPro"/>
</dbReference>
<evidence type="ECO:0000256" key="1">
    <source>
        <dbReference type="ARBA" id="ARBA00005988"/>
    </source>
</evidence>
<name>A0A1E7FSF6_9STRA</name>
<dbReference type="SUPFAM" id="SSF53187">
    <property type="entry name" value="Zn-dependent exopeptidases"/>
    <property type="match status" value="1"/>
</dbReference>
<dbReference type="Proteomes" id="UP000095751">
    <property type="component" value="Unassembled WGS sequence"/>
</dbReference>
<keyword evidence="3" id="KW-0812">Transmembrane</keyword>
<dbReference type="InParanoid" id="A0A1E7FSF6"/>
<dbReference type="OrthoDB" id="10249045at2759"/>
<evidence type="ECO:0000256" key="3">
    <source>
        <dbReference type="SAM" id="Phobius"/>
    </source>
</evidence>
<dbReference type="SMART" id="SM00631">
    <property type="entry name" value="Zn_pept"/>
    <property type="match status" value="1"/>
</dbReference>
<dbReference type="InterPro" id="IPR000834">
    <property type="entry name" value="Peptidase_M14"/>
</dbReference>
<protein>
    <recommendedName>
        <fullName evidence="4">Peptidase M14 domain-containing protein</fullName>
    </recommendedName>
</protein>
<keyword evidence="3" id="KW-0472">Membrane</keyword>
<dbReference type="CDD" id="cd00596">
    <property type="entry name" value="Peptidase_M14_like"/>
    <property type="match status" value="1"/>
</dbReference>
<feature type="region of interest" description="Disordered" evidence="2">
    <location>
        <begin position="652"/>
        <end position="672"/>
    </location>
</feature>
<evidence type="ECO:0000259" key="4">
    <source>
        <dbReference type="SMART" id="SM00631"/>
    </source>
</evidence>
<dbReference type="GO" id="GO:0004181">
    <property type="term" value="F:metallocarboxypeptidase activity"/>
    <property type="evidence" value="ECO:0007669"/>
    <property type="project" value="InterPro"/>
</dbReference>
<feature type="region of interest" description="Disordered" evidence="2">
    <location>
        <begin position="1"/>
        <end position="48"/>
    </location>
</feature>
<dbReference type="GO" id="GO:0006508">
    <property type="term" value="P:proteolysis"/>
    <property type="evidence" value="ECO:0007669"/>
    <property type="project" value="InterPro"/>
</dbReference>
<keyword evidence="6" id="KW-1185">Reference proteome</keyword>
<accession>A0A1E7FSF6</accession>
<dbReference type="AlphaFoldDB" id="A0A1E7FSF6"/>
<organism evidence="5 6">
    <name type="scientific">Fragilariopsis cylindrus CCMP1102</name>
    <dbReference type="NCBI Taxonomy" id="635003"/>
    <lineage>
        <taxon>Eukaryota</taxon>
        <taxon>Sar</taxon>
        <taxon>Stramenopiles</taxon>
        <taxon>Ochrophyta</taxon>
        <taxon>Bacillariophyta</taxon>
        <taxon>Bacillariophyceae</taxon>
        <taxon>Bacillariophycidae</taxon>
        <taxon>Bacillariales</taxon>
        <taxon>Bacillariaceae</taxon>
        <taxon>Fragilariopsis</taxon>
    </lineage>
</organism>
<evidence type="ECO:0000313" key="5">
    <source>
        <dbReference type="EMBL" id="OEU21110.1"/>
    </source>
</evidence>
<keyword evidence="3" id="KW-1133">Transmembrane helix</keyword>
<dbReference type="EMBL" id="KV784354">
    <property type="protein sequence ID" value="OEU21110.1"/>
    <property type="molecule type" value="Genomic_DNA"/>
</dbReference>
<evidence type="ECO:0000256" key="2">
    <source>
        <dbReference type="SAM" id="MobiDB-lite"/>
    </source>
</evidence>
<sequence>MNHQLRNNQQSHSNNNNINNNNEPEIIDKQQQQQQQQPRNLAEEEQQDNNNVIEYELWKSSKISEILDEWQKKYPHLIQVTTAQEAYGLPAAGNKEDCPFYTESDGCPNYFFTLQDYTAHPIDSITSSYLPEVFLSGCLHGDERVGPTSVMEATSLLLESAHCEGLPRRSSLSLSASSLDLELEEAKKCRQTLKNKGIDDVHRKWLARLVTTRRIVVAPTTNALGYYRNKRTEGTIDPNRDFPYDLTDSSKCMQTIAGRTANEIYREHMFQLALTFHAGMEVVAYEWGSPSWLDHLSPDDEAQAAIGGAYSRYGAGWSNSKPYEYGTMNDEVYFVRGGMEDWAYAGSWTPDKVTPCTPTQFGGYPKEKTIYNNSTLRVFNVLVETSNSKEPKSDLGNSADILSRDTKGNGHVSRNIRLALLAADMVEPYVTVVGVNKLALTDDIVSMTERKSNSCLDTKAVMVAKNAKMVDIEWSVGGAMTIDSTELWYAKWDDVAGEVGCWMQPSSTDKLQRVGGATNGTGFFSVQGSYPRPEESVTGIKMTNGPIFRTSIPLGNMKEGDKIMVMASARVDQSWKNQPPNILPNVPPQSHIVNARTDPNYHHESNGKHIRGRIDWFSVPVTVVIGDFDDNVGTRNEHSVNTIELYPRFSESSINKGGVKPSQPAQKDGGVKPSKVAQKDQLWFPVALWQYLVGILLFVAFSICCIRCFCCRHSGIKLKQGDSYDASLDDLSFDPEPYSDRTNDEYGDDESYDGIEIPSIN</sequence>
<dbReference type="Gene3D" id="3.40.630.10">
    <property type="entry name" value="Zn peptidases"/>
    <property type="match status" value="1"/>
</dbReference>